<dbReference type="AlphaFoldDB" id="K0JY40"/>
<reference evidence="2 3" key="1">
    <citation type="journal article" date="2012" name="BMC Genomics">
        <title>Complete genome sequence of Saccharothrix espanaensis DSM 44229T and comparison to the other completely sequenced Pseudonocardiaceae.</title>
        <authorList>
            <person name="Strobel T."/>
            <person name="Al-Dilaimi A."/>
            <person name="Blom J."/>
            <person name="Gessner A."/>
            <person name="Kalinowski J."/>
            <person name="Luzhetska M."/>
            <person name="Puhler A."/>
            <person name="Szczepanowski R."/>
            <person name="Bechthold A."/>
            <person name="Ruckert C."/>
        </authorList>
    </citation>
    <scope>NUCLEOTIDE SEQUENCE [LARGE SCALE GENOMIC DNA]</scope>
    <source>
        <strain evidence="3">ATCC 51144 / DSM 44229 / JCM 9112 / NBRC 15066 / NRRL 15764</strain>
    </source>
</reference>
<accession>K0JY40</accession>
<evidence type="ECO:0000313" key="2">
    <source>
        <dbReference type="EMBL" id="CCH32880.1"/>
    </source>
</evidence>
<name>K0JY40_SACES</name>
<dbReference type="Proteomes" id="UP000006281">
    <property type="component" value="Chromosome"/>
</dbReference>
<protein>
    <submittedName>
        <fullName evidence="2">Uncharacterized protein</fullName>
    </submittedName>
</protein>
<evidence type="ECO:0000256" key="1">
    <source>
        <dbReference type="SAM" id="MobiDB-lite"/>
    </source>
</evidence>
<dbReference type="HOGENOM" id="CLU_1757501_0_0_11"/>
<proteinExistence type="predicted"/>
<dbReference type="KEGG" id="sesp:BN6_56210"/>
<feature type="region of interest" description="Disordered" evidence="1">
    <location>
        <begin position="23"/>
        <end position="42"/>
    </location>
</feature>
<sequence>MPAADQGQVRPADRHAALRSRAGLWHSSQCTPGGAQLDPGPEVQEARIRQGHRGGLPHFPAVSRPSLITTIDSALLRTLCIRATPRKSCGAQHWTSARRDESANQTGPAFNPSTEVAMTTWRKVFGHQGMSSTVDFPSAANISEKCGL</sequence>
<dbReference type="EMBL" id="HE804045">
    <property type="protein sequence ID" value="CCH32880.1"/>
    <property type="molecule type" value="Genomic_DNA"/>
</dbReference>
<feature type="compositionally biased region" description="Polar residues" evidence="1">
    <location>
        <begin position="103"/>
        <end position="112"/>
    </location>
</feature>
<gene>
    <name evidence="2" type="ordered locus">BN6_56210</name>
</gene>
<organism evidence="2 3">
    <name type="scientific">Saccharothrix espanaensis (strain ATCC 51144 / DSM 44229 / JCM 9112 / NBRC 15066 / NRRL 15764)</name>
    <dbReference type="NCBI Taxonomy" id="1179773"/>
    <lineage>
        <taxon>Bacteria</taxon>
        <taxon>Bacillati</taxon>
        <taxon>Actinomycetota</taxon>
        <taxon>Actinomycetes</taxon>
        <taxon>Pseudonocardiales</taxon>
        <taxon>Pseudonocardiaceae</taxon>
        <taxon>Saccharothrix</taxon>
    </lineage>
</organism>
<keyword evidence="3" id="KW-1185">Reference proteome</keyword>
<evidence type="ECO:0000313" key="3">
    <source>
        <dbReference type="Proteomes" id="UP000006281"/>
    </source>
</evidence>
<feature type="region of interest" description="Disordered" evidence="1">
    <location>
        <begin position="92"/>
        <end position="112"/>
    </location>
</feature>
<dbReference type="STRING" id="1179773.BN6_56210"/>